<name>A0A6A6H8Q3_VIRVR</name>
<dbReference type="InterPro" id="IPR025239">
    <property type="entry name" value="DUF4187"/>
</dbReference>
<dbReference type="Pfam" id="PF13821">
    <property type="entry name" value="DUF4187"/>
    <property type="match status" value="1"/>
</dbReference>
<dbReference type="GO" id="GO:0003676">
    <property type="term" value="F:nucleic acid binding"/>
    <property type="evidence" value="ECO:0007669"/>
    <property type="project" value="InterPro"/>
</dbReference>
<feature type="region of interest" description="Disordered" evidence="1">
    <location>
        <begin position="216"/>
        <end position="249"/>
    </location>
</feature>
<feature type="compositionally biased region" description="Basic and acidic residues" evidence="1">
    <location>
        <begin position="37"/>
        <end position="61"/>
    </location>
</feature>
<dbReference type="PANTHER" id="PTHR21032:SF0">
    <property type="entry name" value="G PATCH DOMAIN-CONTAINING PROTEIN 11"/>
    <property type="match status" value="1"/>
</dbReference>
<dbReference type="GO" id="GO:0000776">
    <property type="term" value="C:kinetochore"/>
    <property type="evidence" value="ECO:0007669"/>
    <property type="project" value="TreeGrafter"/>
</dbReference>
<sequence length="315" mass="36249">MAPTAAQDEEDDYMTMLIPDDAVPRNETSIQRRARKQREAEQRAHPKTKSELEREARETRDSALSSSILTSNPDNKGAKMMAKLGYKTGPLGAGGDPNARMEPISLAMKEDKSGIGHISEAKRKFREEAEALKIDMKKRKVNEEEFQERVRAEQQEKRMEGQLWAAMKIAEKLEGPEESVREEEKPGSDDESKLRPLTSIPVVWRELVRRGIEQDRQNHAQRMMRESLPQARLSVSNNLDEDEDEDDAQAFGTVEEEIEEEDPELDQFNALYVGDRLDKVIAYLREKNRYCFWCKYQYPNEEMEGCPGLTEDEHG</sequence>
<evidence type="ECO:0000313" key="4">
    <source>
        <dbReference type="Proteomes" id="UP000800092"/>
    </source>
</evidence>
<dbReference type="PANTHER" id="PTHR21032">
    <property type="entry name" value="G PATCH DOMAIN-CONTAINING PROTEIN 11"/>
    <property type="match status" value="1"/>
</dbReference>
<feature type="compositionally biased region" description="Polar residues" evidence="1">
    <location>
        <begin position="62"/>
        <end position="74"/>
    </location>
</feature>
<dbReference type="SMART" id="SM01173">
    <property type="entry name" value="DUF4187"/>
    <property type="match status" value="1"/>
</dbReference>
<reference evidence="3" key="1">
    <citation type="journal article" date="2020" name="Stud. Mycol.">
        <title>101 Dothideomycetes genomes: a test case for predicting lifestyles and emergence of pathogens.</title>
        <authorList>
            <person name="Haridas S."/>
            <person name="Albert R."/>
            <person name="Binder M."/>
            <person name="Bloem J."/>
            <person name="Labutti K."/>
            <person name="Salamov A."/>
            <person name="Andreopoulos B."/>
            <person name="Baker S."/>
            <person name="Barry K."/>
            <person name="Bills G."/>
            <person name="Bluhm B."/>
            <person name="Cannon C."/>
            <person name="Castanera R."/>
            <person name="Culley D."/>
            <person name="Daum C."/>
            <person name="Ezra D."/>
            <person name="Gonzalez J."/>
            <person name="Henrissat B."/>
            <person name="Kuo A."/>
            <person name="Liang C."/>
            <person name="Lipzen A."/>
            <person name="Lutzoni F."/>
            <person name="Magnuson J."/>
            <person name="Mondo S."/>
            <person name="Nolan M."/>
            <person name="Ohm R."/>
            <person name="Pangilinan J."/>
            <person name="Park H.-J."/>
            <person name="Ramirez L."/>
            <person name="Alfaro M."/>
            <person name="Sun H."/>
            <person name="Tritt A."/>
            <person name="Yoshinaga Y."/>
            <person name="Zwiers L.-H."/>
            <person name="Turgeon B."/>
            <person name="Goodwin S."/>
            <person name="Spatafora J."/>
            <person name="Crous P."/>
            <person name="Grigoriev I."/>
        </authorList>
    </citation>
    <scope>NUCLEOTIDE SEQUENCE</scope>
    <source>
        <strain evidence="3">Tuck. ex Michener</strain>
    </source>
</reference>
<evidence type="ECO:0000313" key="3">
    <source>
        <dbReference type="EMBL" id="KAF2234425.1"/>
    </source>
</evidence>
<dbReference type="OrthoDB" id="786951at2759"/>
<dbReference type="PROSITE" id="PS50174">
    <property type="entry name" value="G_PATCH"/>
    <property type="match status" value="1"/>
</dbReference>
<dbReference type="EMBL" id="ML991798">
    <property type="protein sequence ID" value="KAF2234425.1"/>
    <property type="molecule type" value="Genomic_DNA"/>
</dbReference>
<feature type="region of interest" description="Disordered" evidence="1">
    <location>
        <begin position="1"/>
        <end position="77"/>
    </location>
</feature>
<feature type="domain" description="G-patch" evidence="2">
    <location>
        <begin position="73"/>
        <end position="120"/>
    </location>
</feature>
<evidence type="ECO:0000259" key="2">
    <source>
        <dbReference type="PROSITE" id="PS50174"/>
    </source>
</evidence>
<dbReference type="AlphaFoldDB" id="A0A6A6H8Q3"/>
<feature type="region of interest" description="Disordered" evidence="1">
    <location>
        <begin position="169"/>
        <end position="194"/>
    </location>
</feature>
<protein>
    <recommendedName>
        <fullName evidence="2">G-patch domain-containing protein</fullName>
    </recommendedName>
</protein>
<gene>
    <name evidence="3" type="ORF">EV356DRAFT_501634</name>
</gene>
<dbReference type="InterPro" id="IPR000467">
    <property type="entry name" value="G_patch_dom"/>
</dbReference>
<proteinExistence type="predicted"/>
<dbReference type="SMART" id="SM00443">
    <property type="entry name" value="G_patch"/>
    <property type="match status" value="1"/>
</dbReference>
<dbReference type="Proteomes" id="UP000800092">
    <property type="component" value="Unassembled WGS sequence"/>
</dbReference>
<evidence type="ECO:0000256" key="1">
    <source>
        <dbReference type="SAM" id="MobiDB-lite"/>
    </source>
</evidence>
<keyword evidence="4" id="KW-1185">Reference proteome</keyword>
<accession>A0A6A6H8Q3</accession>
<dbReference type="InterPro" id="IPR039249">
    <property type="entry name" value="GPATCH11"/>
</dbReference>
<organism evidence="3 4">
    <name type="scientific">Viridothelium virens</name>
    <name type="common">Speckled blister lichen</name>
    <name type="synonym">Trypethelium virens</name>
    <dbReference type="NCBI Taxonomy" id="1048519"/>
    <lineage>
        <taxon>Eukaryota</taxon>
        <taxon>Fungi</taxon>
        <taxon>Dikarya</taxon>
        <taxon>Ascomycota</taxon>
        <taxon>Pezizomycotina</taxon>
        <taxon>Dothideomycetes</taxon>
        <taxon>Dothideomycetes incertae sedis</taxon>
        <taxon>Trypetheliales</taxon>
        <taxon>Trypetheliaceae</taxon>
        <taxon>Viridothelium</taxon>
    </lineage>
</organism>
<feature type="compositionally biased region" description="Acidic residues" evidence="1">
    <location>
        <begin position="239"/>
        <end position="249"/>
    </location>
</feature>